<gene>
    <name evidence="13" type="primary">gmk</name>
    <name evidence="13" type="ORF">MCSF7_02321</name>
</gene>
<dbReference type="InterPro" id="IPR017665">
    <property type="entry name" value="Guanylate_kinase"/>
</dbReference>
<feature type="domain" description="Guanylate kinase-like" evidence="12">
    <location>
        <begin position="6"/>
        <end position="190"/>
    </location>
</feature>
<evidence type="ECO:0000256" key="3">
    <source>
        <dbReference type="ARBA" id="ARBA00005790"/>
    </source>
</evidence>
<comment type="similarity">
    <text evidence="3">Belongs to the guanylate kinase family.</text>
</comment>
<dbReference type="GO" id="GO:0005829">
    <property type="term" value="C:cytosol"/>
    <property type="evidence" value="ECO:0007669"/>
    <property type="project" value="TreeGrafter"/>
</dbReference>
<evidence type="ECO:0000256" key="2">
    <source>
        <dbReference type="ARBA" id="ARBA00004496"/>
    </source>
</evidence>
<dbReference type="PANTHER" id="PTHR23117">
    <property type="entry name" value="GUANYLATE KINASE-RELATED"/>
    <property type="match status" value="1"/>
</dbReference>
<organism evidence="13 14">
    <name type="scientific">Mycoplasmopsis columbina SF7</name>
    <dbReference type="NCBI Taxonomy" id="1037410"/>
    <lineage>
        <taxon>Bacteria</taxon>
        <taxon>Bacillati</taxon>
        <taxon>Mycoplasmatota</taxon>
        <taxon>Mycoplasmoidales</taxon>
        <taxon>Metamycoplasmataceae</taxon>
        <taxon>Mycoplasmopsis</taxon>
    </lineage>
</organism>
<comment type="catalytic activity">
    <reaction evidence="11">
        <text>GMP + ATP = GDP + ADP</text>
        <dbReference type="Rhea" id="RHEA:20780"/>
        <dbReference type="ChEBI" id="CHEBI:30616"/>
        <dbReference type="ChEBI" id="CHEBI:58115"/>
        <dbReference type="ChEBI" id="CHEBI:58189"/>
        <dbReference type="ChEBI" id="CHEBI:456216"/>
        <dbReference type="EC" id="2.7.4.8"/>
    </reaction>
</comment>
<dbReference type="NCBIfam" id="TIGR03263">
    <property type="entry name" value="guanyl_kin"/>
    <property type="match status" value="1"/>
</dbReference>
<evidence type="ECO:0000256" key="1">
    <source>
        <dbReference type="ARBA" id="ARBA00003531"/>
    </source>
</evidence>
<dbReference type="Gene3D" id="3.40.50.300">
    <property type="entry name" value="P-loop containing nucleotide triphosphate hydrolases"/>
    <property type="match status" value="1"/>
</dbReference>
<dbReference type="GO" id="GO:0005524">
    <property type="term" value="F:ATP binding"/>
    <property type="evidence" value="ECO:0007669"/>
    <property type="project" value="UniProtKB-KW"/>
</dbReference>
<evidence type="ECO:0000256" key="6">
    <source>
        <dbReference type="ARBA" id="ARBA00022679"/>
    </source>
</evidence>
<name>F9UKQ1_9BACT</name>
<dbReference type="PANTHER" id="PTHR23117:SF13">
    <property type="entry name" value="GUANYLATE KINASE"/>
    <property type="match status" value="1"/>
</dbReference>
<dbReference type="SUPFAM" id="SSF52540">
    <property type="entry name" value="P-loop containing nucleoside triphosphate hydrolases"/>
    <property type="match status" value="1"/>
</dbReference>
<accession>F9UKQ1</accession>
<comment type="caution">
    <text evidence="13">The sequence shown here is derived from an EMBL/GenBank/DDBJ whole genome shotgun (WGS) entry which is preliminary data.</text>
</comment>
<sequence length="195" mass="22614">MNQQLKPIIIFTGPSGVGKGTIEKILFANKNLNLKLSCSATTRKAREGEKHGVNYFFISKDDFQKHIDNNELLEYSFHFENFYGTLHSEIERIHKENKIPFLEIETFGAKQILSNENNLNKYKIITFFVSPPSFEDLEARILNRNTETKEAITKRLAKAHQEMEERHNFKYQIINDVPEIAAKQVEEIIIKEIGA</sequence>
<evidence type="ECO:0000256" key="11">
    <source>
        <dbReference type="ARBA" id="ARBA00048594"/>
    </source>
</evidence>
<evidence type="ECO:0000256" key="4">
    <source>
        <dbReference type="ARBA" id="ARBA00012961"/>
    </source>
</evidence>
<dbReference type="eggNOG" id="COG0194">
    <property type="taxonomic scope" value="Bacteria"/>
</dbReference>
<dbReference type="GO" id="GO:0004385">
    <property type="term" value="F:GMP kinase activity"/>
    <property type="evidence" value="ECO:0007669"/>
    <property type="project" value="UniProtKB-EC"/>
</dbReference>
<dbReference type="InterPro" id="IPR020590">
    <property type="entry name" value="Guanylate_kinase_CS"/>
</dbReference>
<protein>
    <recommendedName>
        <fullName evidence="5">Guanylate kinase</fullName>
        <ecNumber evidence="4">2.7.4.8</ecNumber>
    </recommendedName>
    <alternativeName>
        <fullName evidence="10">GMP kinase</fullName>
    </alternativeName>
</protein>
<dbReference type="InterPro" id="IPR008144">
    <property type="entry name" value="Guanylate_kin-like_dom"/>
</dbReference>
<dbReference type="CDD" id="cd00071">
    <property type="entry name" value="GMPK"/>
    <property type="match status" value="1"/>
</dbReference>
<dbReference type="RefSeq" id="WP_006608869.1">
    <property type="nucleotide sequence ID" value="NZ_AFXA01000011.1"/>
</dbReference>
<dbReference type="InterPro" id="IPR008145">
    <property type="entry name" value="GK/Ca_channel_bsu"/>
</dbReference>
<dbReference type="Proteomes" id="UP000004978">
    <property type="component" value="Unassembled WGS sequence"/>
</dbReference>
<evidence type="ECO:0000259" key="12">
    <source>
        <dbReference type="PROSITE" id="PS50052"/>
    </source>
</evidence>
<evidence type="ECO:0000313" key="14">
    <source>
        <dbReference type="Proteomes" id="UP000004978"/>
    </source>
</evidence>
<evidence type="ECO:0000313" key="13">
    <source>
        <dbReference type="EMBL" id="EGV00256.1"/>
    </source>
</evidence>
<dbReference type="EMBL" id="AFXA01000011">
    <property type="protein sequence ID" value="EGV00256.1"/>
    <property type="molecule type" value="Genomic_DNA"/>
</dbReference>
<reference evidence="13 14" key="1">
    <citation type="journal article" date="2013" name="Genome Announc.">
        <title>Genome Sequence of Mycoplasma columbinum Strain SF7.</title>
        <authorList>
            <person name="Guo Z."/>
            <person name="Xu X."/>
            <person name="Zheng Q."/>
            <person name="Li T."/>
            <person name="Kuang S."/>
            <person name="Zhang Z."/>
            <person name="Chen Y."/>
            <person name="Lu X."/>
            <person name="Zhou R."/>
            <person name="Bi D."/>
            <person name="Jin H."/>
        </authorList>
    </citation>
    <scope>NUCLEOTIDE SEQUENCE [LARGE SCALE GENOMIC DNA]</scope>
    <source>
        <strain evidence="13 14">SF7</strain>
    </source>
</reference>
<evidence type="ECO:0000256" key="9">
    <source>
        <dbReference type="ARBA" id="ARBA00022840"/>
    </source>
</evidence>
<dbReference type="PROSITE" id="PS00856">
    <property type="entry name" value="GUANYLATE_KINASE_1"/>
    <property type="match status" value="1"/>
</dbReference>
<evidence type="ECO:0000256" key="7">
    <source>
        <dbReference type="ARBA" id="ARBA00022741"/>
    </source>
</evidence>
<dbReference type="AlphaFoldDB" id="F9UKQ1"/>
<proteinExistence type="inferred from homology"/>
<keyword evidence="9" id="KW-0067">ATP-binding</keyword>
<dbReference type="EC" id="2.7.4.8" evidence="4"/>
<evidence type="ECO:0000256" key="5">
    <source>
        <dbReference type="ARBA" id="ARBA00016296"/>
    </source>
</evidence>
<comment type="subcellular location">
    <subcellularLocation>
        <location evidence="2">Cytoplasm</location>
    </subcellularLocation>
</comment>
<evidence type="ECO:0000256" key="8">
    <source>
        <dbReference type="ARBA" id="ARBA00022777"/>
    </source>
</evidence>
<keyword evidence="8 13" id="KW-0418">Kinase</keyword>
<dbReference type="Pfam" id="PF00625">
    <property type="entry name" value="Guanylate_kin"/>
    <property type="match status" value="1"/>
</dbReference>
<dbReference type="SMART" id="SM00072">
    <property type="entry name" value="GuKc"/>
    <property type="match status" value="1"/>
</dbReference>
<dbReference type="PROSITE" id="PS50052">
    <property type="entry name" value="GUANYLATE_KINASE_2"/>
    <property type="match status" value="1"/>
</dbReference>
<dbReference type="InterPro" id="IPR027417">
    <property type="entry name" value="P-loop_NTPase"/>
</dbReference>
<comment type="function">
    <text evidence="1">Essential for recycling GMP and indirectly, cGMP.</text>
</comment>
<keyword evidence="6 13" id="KW-0808">Transferase</keyword>
<evidence type="ECO:0000256" key="10">
    <source>
        <dbReference type="ARBA" id="ARBA00030128"/>
    </source>
</evidence>
<keyword evidence="7" id="KW-0547">Nucleotide-binding</keyword>
<keyword evidence="14" id="KW-1185">Reference proteome</keyword>
<dbReference type="STRING" id="1037410.MCSF7_02321"/>